<proteinExistence type="predicted"/>
<dbReference type="EMBL" id="CP036498">
    <property type="protein sequence ID" value="QUS39759.1"/>
    <property type="molecule type" value="Genomic_DNA"/>
</dbReference>
<dbReference type="InterPro" id="IPR000182">
    <property type="entry name" value="GNAT_dom"/>
</dbReference>
<dbReference type="RefSeq" id="WP_211913310.1">
    <property type="nucleotide sequence ID" value="NZ_CP036498.1"/>
</dbReference>
<feature type="domain" description="N-acetyltransferase" evidence="1">
    <location>
        <begin position="27"/>
        <end position="172"/>
    </location>
</feature>
<dbReference type="Pfam" id="PF00583">
    <property type="entry name" value="Acetyltransf_1"/>
    <property type="match status" value="1"/>
</dbReference>
<evidence type="ECO:0000313" key="3">
    <source>
        <dbReference type="Proteomes" id="UP000682843"/>
    </source>
</evidence>
<dbReference type="SUPFAM" id="SSF55729">
    <property type="entry name" value="Acyl-CoA N-acyltransferases (Nat)"/>
    <property type="match status" value="1"/>
</dbReference>
<dbReference type="PROSITE" id="PS51186">
    <property type="entry name" value="GNAT"/>
    <property type="match status" value="1"/>
</dbReference>
<gene>
    <name evidence="2" type="ORF">RPMA_13605</name>
</gene>
<reference evidence="2 3" key="1">
    <citation type="submission" date="2019-02" db="EMBL/GenBank/DDBJ databases">
        <title>Emended description of the genus Rhodopseudomonas and description of Rhodopseudomonas albus sp. nov., a non-phototrophic, heavy-metal-tolerant bacterium isolated from garden soil.</title>
        <authorList>
            <person name="Bao Z."/>
            <person name="Cao W.W."/>
            <person name="Sato Y."/>
            <person name="Nishizawa T."/>
            <person name="Zhao J."/>
            <person name="Guo Y."/>
            <person name="Ohta H."/>
        </authorList>
    </citation>
    <scope>NUCLEOTIDE SEQUENCE [LARGE SCALE GENOMIC DNA]</scope>
    <source>
        <strain evidence="2 3">SK50-23</strain>
    </source>
</reference>
<protein>
    <submittedName>
        <fullName evidence="2">GNAT family N-acetyltransferase</fullName>
    </submittedName>
</protein>
<dbReference type="CDD" id="cd04301">
    <property type="entry name" value="NAT_SF"/>
    <property type="match status" value="1"/>
</dbReference>
<name>A0ABX8A7Z5_9BRAD</name>
<organism evidence="2 3">
    <name type="scientific">Tardiphaga alba</name>
    <dbReference type="NCBI Taxonomy" id="340268"/>
    <lineage>
        <taxon>Bacteria</taxon>
        <taxon>Pseudomonadati</taxon>
        <taxon>Pseudomonadota</taxon>
        <taxon>Alphaproteobacteria</taxon>
        <taxon>Hyphomicrobiales</taxon>
        <taxon>Nitrobacteraceae</taxon>
        <taxon>Tardiphaga</taxon>
    </lineage>
</organism>
<accession>A0ABX8A7Z5</accession>
<sequence length="211" mass="23076">MFSPATIIALAHRTPKVSTKSGPVRILATHELPLFRDHLLRLDRDSRRDRFNGSLCDDWVAKYAERSVHDGTVILAYFEDGTIRGAAELHQADLVNVEPEVAFSVESCMRRKGVGSILFTQLIAKARSMGYKKLRVTTGAQNDAMRALAGKFGAKLSFRHGESTGLIDLTAEPVKVAPKPKAGAADVAKAVGDYNRAAWRAWFNAAGFGKH</sequence>
<dbReference type="InterPro" id="IPR016181">
    <property type="entry name" value="Acyl_CoA_acyltransferase"/>
</dbReference>
<dbReference type="Gene3D" id="3.40.630.30">
    <property type="match status" value="1"/>
</dbReference>
<dbReference type="Proteomes" id="UP000682843">
    <property type="component" value="Chromosome"/>
</dbReference>
<keyword evidence="3" id="KW-1185">Reference proteome</keyword>
<evidence type="ECO:0000313" key="2">
    <source>
        <dbReference type="EMBL" id="QUS39759.1"/>
    </source>
</evidence>
<evidence type="ECO:0000259" key="1">
    <source>
        <dbReference type="PROSITE" id="PS51186"/>
    </source>
</evidence>